<protein>
    <submittedName>
        <fullName evidence="2">Cupin domain-containing protein</fullName>
    </submittedName>
</protein>
<accession>A0ABV9LZ22</accession>
<dbReference type="PANTHER" id="PTHR33387:SF3">
    <property type="entry name" value="DUF985 DOMAIN-CONTAINING PROTEIN"/>
    <property type="match status" value="1"/>
</dbReference>
<organism evidence="2 3">
    <name type="scientific">Glaciecola siphonariae</name>
    <dbReference type="NCBI Taxonomy" id="521012"/>
    <lineage>
        <taxon>Bacteria</taxon>
        <taxon>Pseudomonadati</taxon>
        <taxon>Pseudomonadota</taxon>
        <taxon>Gammaproteobacteria</taxon>
        <taxon>Alteromonadales</taxon>
        <taxon>Alteromonadaceae</taxon>
        <taxon>Glaciecola</taxon>
    </lineage>
</organism>
<dbReference type="PANTHER" id="PTHR33387">
    <property type="entry name" value="RMLC-LIKE JELLY ROLL FOLD PROTEIN"/>
    <property type="match status" value="1"/>
</dbReference>
<dbReference type="Gene3D" id="2.60.120.10">
    <property type="entry name" value="Jelly Rolls"/>
    <property type="match status" value="1"/>
</dbReference>
<dbReference type="Proteomes" id="UP001595897">
    <property type="component" value="Unassembled WGS sequence"/>
</dbReference>
<feature type="domain" description="DUF985" evidence="1">
    <location>
        <begin position="11"/>
        <end position="154"/>
    </location>
</feature>
<dbReference type="CDD" id="cd06121">
    <property type="entry name" value="cupin_YML079wp"/>
    <property type="match status" value="1"/>
</dbReference>
<evidence type="ECO:0000313" key="3">
    <source>
        <dbReference type="Proteomes" id="UP001595897"/>
    </source>
</evidence>
<dbReference type="InterPro" id="IPR011051">
    <property type="entry name" value="RmlC_Cupin_sf"/>
</dbReference>
<comment type="caution">
    <text evidence="2">The sequence shown here is derived from an EMBL/GenBank/DDBJ whole genome shotgun (WGS) entry which is preliminary data.</text>
</comment>
<reference evidence="3" key="1">
    <citation type="journal article" date="2019" name="Int. J. Syst. Evol. Microbiol.">
        <title>The Global Catalogue of Microorganisms (GCM) 10K type strain sequencing project: providing services to taxonomists for standard genome sequencing and annotation.</title>
        <authorList>
            <consortium name="The Broad Institute Genomics Platform"/>
            <consortium name="The Broad Institute Genome Sequencing Center for Infectious Disease"/>
            <person name="Wu L."/>
            <person name="Ma J."/>
        </authorList>
    </citation>
    <scope>NUCLEOTIDE SEQUENCE [LARGE SCALE GENOMIC DNA]</scope>
    <source>
        <strain evidence="3">KACC 12507</strain>
    </source>
</reference>
<proteinExistence type="predicted"/>
<dbReference type="Pfam" id="PF06172">
    <property type="entry name" value="Cupin_5"/>
    <property type="match status" value="1"/>
</dbReference>
<dbReference type="InterPro" id="IPR014710">
    <property type="entry name" value="RmlC-like_jellyroll"/>
</dbReference>
<evidence type="ECO:0000313" key="2">
    <source>
        <dbReference type="EMBL" id="MFC4701379.1"/>
    </source>
</evidence>
<sequence>MSQQRIAQLKTAFNLQAHPEGGYYAEQYRADTTVNSPVDGMPRSSMSHIYFLLTKGDVSRWHKVLHDEIWNVYEGAPLRILSLRGQTLTDEVIGNPAPNPAPNSGEELDNNKLEPGLEYFKIIEGGDYQAAESTGEYTFVGCTVAPGFEFTDFSYIEDDATKTIVEGKKRDYAKFL</sequence>
<dbReference type="RefSeq" id="WP_382409808.1">
    <property type="nucleotide sequence ID" value="NZ_JBHSGU010000009.1"/>
</dbReference>
<evidence type="ECO:0000259" key="1">
    <source>
        <dbReference type="Pfam" id="PF06172"/>
    </source>
</evidence>
<dbReference type="EMBL" id="JBHSGU010000009">
    <property type="protein sequence ID" value="MFC4701379.1"/>
    <property type="molecule type" value="Genomic_DNA"/>
</dbReference>
<dbReference type="InterPro" id="IPR009327">
    <property type="entry name" value="Cupin_DUF985"/>
</dbReference>
<name>A0ABV9LZ22_9ALTE</name>
<dbReference type="SUPFAM" id="SSF51182">
    <property type="entry name" value="RmlC-like cupins"/>
    <property type="match status" value="1"/>
</dbReference>
<keyword evidence="3" id="KW-1185">Reference proteome</keyword>
<dbReference type="InterPro" id="IPR039935">
    <property type="entry name" value="YML079W-like"/>
</dbReference>
<gene>
    <name evidence="2" type="ORF">ACFO4O_14510</name>
</gene>